<keyword evidence="4" id="KW-1185">Reference proteome</keyword>
<dbReference type="InterPro" id="IPR029787">
    <property type="entry name" value="Nucleotide_cyclase"/>
</dbReference>
<protein>
    <submittedName>
        <fullName evidence="3">GGDEF domain-containing protein</fullName>
    </submittedName>
</protein>
<evidence type="ECO:0000256" key="1">
    <source>
        <dbReference type="SAM" id="Phobius"/>
    </source>
</evidence>
<dbReference type="GO" id="GO:0005886">
    <property type="term" value="C:plasma membrane"/>
    <property type="evidence" value="ECO:0007669"/>
    <property type="project" value="TreeGrafter"/>
</dbReference>
<feature type="transmembrane region" description="Helical" evidence="1">
    <location>
        <begin position="61"/>
        <end position="81"/>
    </location>
</feature>
<dbReference type="GO" id="GO:0052621">
    <property type="term" value="F:diguanylate cyclase activity"/>
    <property type="evidence" value="ECO:0007669"/>
    <property type="project" value="TreeGrafter"/>
</dbReference>
<dbReference type="PANTHER" id="PTHR45138">
    <property type="entry name" value="REGULATORY COMPONENTS OF SENSORY TRANSDUCTION SYSTEM"/>
    <property type="match status" value="1"/>
</dbReference>
<dbReference type="AlphaFoldDB" id="A0A559ID38"/>
<feature type="transmembrane region" description="Helical" evidence="1">
    <location>
        <begin position="118"/>
        <end position="137"/>
    </location>
</feature>
<accession>A0A559ID38</accession>
<dbReference type="PROSITE" id="PS50887">
    <property type="entry name" value="GGDEF"/>
    <property type="match status" value="1"/>
</dbReference>
<keyword evidence="1" id="KW-1133">Transmembrane helix</keyword>
<dbReference type="GO" id="GO:1902201">
    <property type="term" value="P:negative regulation of bacterial-type flagellum-dependent cell motility"/>
    <property type="evidence" value="ECO:0007669"/>
    <property type="project" value="TreeGrafter"/>
</dbReference>
<dbReference type="CDD" id="cd01949">
    <property type="entry name" value="GGDEF"/>
    <property type="match status" value="1"/>
</dbReference>
<dbReference type="InterPro" id="IPR043128">
    <property type="entry name" value="Rev_trsase/Diguanyl_cyclase"/>
</dbReference>
<dbReference type="GO" id="GO:0043709">
    <property type="term" value="P:cell adhesion involved in single-species biofilm formation"/>
    <property type="evidence" value="ECO:0007669"/>
    <property type="project" value="TreeGrafter"/>
</dbReference>
<dbReference type="Pfam" id="PF00990">
    <property type="entry name" value="GGDEF"/>
    <property type="match status" value="1"/>
</dbReference>
<evidence type="ECO:0000313" key="3">
    <source>
        <dbReference type="EMBL" id="TVX85579.1"/>
    </source>
</evidence>
<keyword evidence="1" id="KW-0812">Transmembrane</keyword>
<keyword evidence="1" id="KW-0472">Membrane</keyword>
<dbReference type="PANTHER" id="PTHR45138:SF9">
    <property type="entry name" value="DIGUANYLATE CYCLASE DGCM-RELATED"/>
    <property type="match status" value="1"/>
</dbReference>
<feature type="transmembrane region" description="Helical" evidence="1">
    <location>
        <begin position="93"/>
        <end position="112"/>
    </location>
</feature>
<feature type="transmembrane region" description="Helical" evidence="1">
    <location>
        <begin position="169"/>
        <end position="190"/>
    </location>
</feature>
<dbReference type="SUPFAM" id="SSF55073">
    <property type="entry name" value="Nucleotide cyclase"/>
    <property type="match status" value="1"/>
</dbReference>
<feature type="transmembrane region" description="Helical" evidence="1">
    <location>
        <begin position="144"/>
        <end position="163"/>
    </location>
</feature>
<dbReference type="InterPro" id="IPR050469">
    <property type="entry name" value="Diguanylate_Cyclase"/>
</dbReference>
<dbReference type="RefSeq" id="WP_144995086.1">
    <property type="nucleotide sequence ID" value="NZ_VNJK01000007.1"/>
</dbReference>
<dbReference type="NCBIfam" id="TIGR00254">
    <property type="entry name" value="GGDEF"/>
    <property type="match status" value="1"/>
</dbReference>
<comment type="caution">
    <text evidence="3">The sequence shown here is derived from an EMBL/GenBank/DDBJ whole genome shotgun (WGS) entry which is preliminary data.</text>
</comment>
<dbReference type="EMBL" id="VNJK01000007">
    <property type="protein sequence ID" value="TVX85579.1"/>
    <property type="molecule type" value="Genomic_DNA"/>
</dbReference>
<feature type="domain" description="GGDEF" evidence="2">
    <location>
        <begin position="230"/>
        <end position="356"/>
    </location>
</feature>
<name>A0A559ID38_9BACL</name>
<feature type="transmembrane region" description="Helical" evidence="1">
    <location>
        <begin position="36"/>
        <end position="55"/>
    </location>
</feature>
<dbReference type="OrthoDB" id="9759607at2"/>
<proteinExistence type="predicted"/>
<gene>
    <name evidence="3" type="ORF">FPZ44_24805</name>
</gene>
<dbReference type="InterPro" id="IPR000160">
    <property type="entry name" value="GGDEF_dom"/>
</dbReference>
<reference evidence="3 4" key="1">
    <citation type="submission" date="2019-07" db="EMBL/GenBank/DDBJ databases">
        <authorList>
            <person name="Kim J."/>
        </authorList>
    </citation>
    <scope>NUCLEOTIDE SEQUENCE [LARGE SCALE GENOMIC DNA]</scope>
    <source>
        <strain evidence="3 4">N4</strain>
    </source>
</reference>
<evidence type="ECO:0000259" key="2">
    <source>
        <dbReference type="PROSITE" id="PS50887"/>
    </source>
</evidence>
<dbReference type="Gene3D" id="3.30.70.270">
    <property type="match status" value="1"/>
</dbReference>
<sequence length="358" mass="39950">MGEWAPTLITSTLMASLSVINYLLYDRWRTKNYQYVYLLSGAAAACFLMIYLLAIALDSTLLRGIFSTASLLTFILLQATFFNFFNPGQFKHLKLHAGLAVACLPIGIILILNTTIGTIFLLILMVSFICLSYVQHIPKLPKQLLFKIVHVSFASGFLIQAMSGFELGGALLVGGMIIAASYLVTLLLFYQRIIDMVEAVSYSAVTDGLTGLYNKHYFIGKLKDFILQDRVYALIFVDIDHFKQLNDTQGHQAGDEILKLVAKIFKDTCKEHALVARYGGEEMVAVVVDNIDPGDLSELFRERVEEQSPSITPVTVSVGYSLYKEGLSAEQIIKQADDAMYKAKDRGRNRVVSYQVFD</sequence>
<dbReference type="SMART" id="SM00267">
    <property type="entry name" value="GGDEF"/>
    <property type="match status" value="1"/>
</dbReference>
<evidence type="ECO:0000313" key="4">
    <source>
        <dbReference type="Proteomes" id="UP000318102"/>
    </source>
</evidence>
<feature type="transmembrane region" description="Helical" evidence="1">
    <location>
        <begin position="6"/>
        <end position="24"/>
    </location>
</feature>
<organism evidence="3 4">
    <name type="scientific">Paenibacillus agilis</name>
    <dbReference type="NCBI Taxonomy" id="3020863"/>
    <lineage>
        <taxon>Bacteria</taxon>
        <taxon>Bacillati</taxon>
        <taxon>Bacillota</taxon>
        <taxon>Bacilli</taxon>
        <taxon>Bacillales</taxon>
        <taxon>Paenibacillaceae</taxon>
        <taxon>Paenibacillus</taxon>
    </lineage>
</organism>
<dbReference type="Proteomes" id="UP000318102">
    <property type="component" value="Unassembled WGS sequence"/>
</dbReference>